<sequence>MYSYKQLTDPNSINMIKKAHGKFLIPLIVSMVSMVNIILALLFYFATKDMFLKTSYPIYILLALIVLQIILGVTIYGKYINKVVIDLKKSHGELEINFNEKGLTIKKNETLIEISWEGIKEVRIYDGYIIFVSKNSCVLNRIMTFDGFNVERDVIIYDIEKYKEVRWYYNEF</sequence>
<name>A0A1B8RTH4_9CLOT</name>
<evidence type="ECO:0008006" key="4">
    <source>
        <dbReference type="Google" id="ProtNLM"/>
    </source>
</evidence>
<keyword evidence="1" id="KW-0472">Membrane</keyword>
<evidence type="ECO:0000313" key="2">
    <source>
        <dbReference type="EMBL" id="OBY12099.1"/>
    </source>
</evidence>
<gene>
    <name evidence="2" type="ORF">CP373A1_00445</name>
</gene>
<dbReference type="Proteomes" id="UP000092714">
    <property type="component" value="Unassembled WGS sequence"/>
</dbReference>
<keyword evidence="1" id="KW-0812">Transmembrane</keyword>
<organism evidence="2 3">
    <name type="scientific">Clostridium paraputrificum</name>
    <dbReference type="NCBI Taxonomy" id="29363"/>
    <lineage>
        <taxon>Bacteria</taxon>
        <taxon>Bacillati</taxon>
        <taxon>Bacillota</taxon>
        <taxon>Clostridia</taxon>
        <taxon>Eubacteriales</taxon>
        <taxon>Clostridiaceae</taxon>
        <taxon>Clostridium</taxon>
    </lineage>
</organism>
<protein>
    <recommendedName>
        <fullName evidence="4">YcxB-like protein domain-containing protein</fullName>
    </recommendedName>
</protein>
<dbReference type="AlphaFoldDB" id="A0A1B8RTH4"/>
<feature type="transmembrane region" description="Helical" evidence="1">
    <location>
        <begin position="58"/>
        <end position="79"/>
    </location>
</feature>
<dbReference type="GeneID" id="42777248"/>
<comment type="caution">
    <text evidence="2">The sequence shown here is derived from an EMBL/GenBank/DDBJ whole genome shotgun (WGS) entry which is preliminary data.</text>
</comment>
<evidence type="ECO:0000256" key="1">
    <source>
        <dbReference type="SAM" id="Phobius"/>
    </source>
</evidence>
<reference evidence="2 3" key="1">
    <citation type="submission" date="2016-06" db="EMBL/GenBank/DDBJ databases">
        <authorList>
            <person name="Kjaerup R.B."/>
            <person name="Dalgaard T.S."/>
            <person name="Juul-Madsen H.R."/>
        </authorList>
    </citation>
    <scope>NUCLEOTIDE SEQUENCE [LARGE SCALE GENOMIC DNA]</scope>
    <source>
        <strain evidence="2 3">373-A1</strain>
    </source>
</reference>
<accession>A0A1B8RTH4</accession>
<dbReference type="RefSeq" id="WP_027099400.1">
    <property type="nucleotide sequence ID" value="NZ_JAQLCW010000010.1"/>
</dbReference>
<evidence type="ECO:0000313" key="3">
    <source>
        <dbReference type="Proteomes" id="UP000092714"/>
    </source>
</evidence>
<keyword evidence="3" id="KW-1185">Reference proteome</keyword>
<keyword evidence="1" id="KW-1133">Transmembrane helix</keyword>
<dbReference type="EMBL" id="MAPZ01000009">
    <property type="protein sequence ID" value="OBY12099.1"/>
    <property type="molecule type" value="Genomic_DNA"/>
</dbReference>
<proteinExistence type="predicted"/>
<feature type="transmembrane region" description="Helical" evidence="1">
    <location>
        <begin position="23"/>
        <end position="46"/>
    </location>
</feature>